<comment type="caution">
    <text evidence="2">The sequence shown here is derived from an EMBL/GenBank/DDBJ whole genome shotgun (WGS) entry which is preliminary data.</text>
</comment>
<proteinExistence type="predicted"/>
<sequence>MKKTIKKLTAVGLTLTSVMGLVACGSSNDSNAAGGSSSSKEVTKPDKFTIMCDSTVVTETNGAAAFYEQLKTATGLDFQWTRPDHSGYYDAVANAFNSDDTMPDVILLSSDYYALYASNGFLWNMTDAWNSSETKKSGRLISTADNVLSALMVNGEDGTKAMYGFSPYRGNGCCTYIKKAWLDAAGISTADVEGKTLDFNTYYGYLKQMAANKGHYVISAPGFISNEAPYTNYLPEFYQQANYTFYKNSSGQYVDGFSEDKMKEALQRIQTAVNDGIIDKESVNNSTSNARDKFYSTDAGSESGVFTYWAGTWANTLKTQLATKGLDNELIAIKPITELGTYVERIAPCWCITTAAKNPEGIFKYFIDTMLDGGDVQTLWEYGAKGTHWDTKAETVTLAKDDEGKKTKTYEEGQFHFLPQPESPDKLMSKNHIDPILALAKFQDGKEDPGASAMTETAKANGDFFAENSTVAVPLPMTTALSENITDINTARNYVISQVALGYMTVDEGMNYYKTTVGSLADTVLKSLNK</sequence>
<dbReference type="Proteomes" id="UP001546774">
    <property type="component" value="Unassembled WGS sequence"/>
</dbReference>
<dbReference type="EMBL" id="JBBMFS010000005">
    <property type="protein sequence ID" value="MEQ2554800.1"/>
    <property type="molecule type" value="Genomic_DNA"/>
</dbReference>
<evidence type="ECO:0000313" key="2">
    <source>
        <dbReference type="EMBL" id="MEQ2554800.1"/>
    </source>
</evidence>
<feature type="signal peptide" evidence="1">
    <location>
        <begin position="1"/>
        <end position="32"/>
    </location>
</feature>
<reference evidence="2" key="1">
    <citation type="submission" date="2024-03" db="EMBL/GenBank/DDBJ databases">
        <title>Human intestinal bacterial collection.</title>
        <authorList>
            <person name="Pauvert C."/>
            <person name="Hitch T.C.A."/>
            <person name="Clavel T."/>
        </authorList>
    </citation>
    <scope>NUCLEOTIDE SEQUENCE [LARGE SCALE GENOMIC DNA]</scope>
    <source>
        <strain evidence="2">CLA-AA-H89B</strain>
    </source>
</reference>
<accession>A0ABV1H5Q2</accession>
<name>A0ABV1H5Q2_9FIRM</name>
<dbReference type="Gene3D" id="3.40.190.10">
    <property type="entry name" value="Periplasmic binding protein-like II"/>
    <property type="match status" value="2"/>
</dbReference>
<dbReference type="SUPFAM" id="SSF53850">
    <property type="entry name" value="Periplasmic binding protein-like II"/>
    <property type="match status" value="1"/>
</dbReference>
<protein>
    <submittedName>
        <fullName evidence="2">ABC transporter substrate-binding protein</fullName>
    </submittedName>
</protein>
<evidence type="ECO:0000313" key="3">
    <source>
        <dbReference type="Proteomes" id="UP001546774"/>
    </source>
</evidence>
<keyword evidence="1" id="KW-0732">Signal</keyword>
<feature type="chain" id="PRO_5045414910" evidence="1">
    <location>
        <begin position="33"/>
        <end position="530"/>
    </location>
</feature>
<organism evidence="2 3">
    <name type="scientific">Lachnospira intestinalis</name>
    <dbReference type="NCBI Taxonomy" id="3133158"/>
    <lineage>
        <taxon>Bacteria</taxon>
        <taxon>Bacillati</taxon>
        <taxon>Bacillota</taxon>
        <taxon>Clostridia</taxon>
        <taxon>Lachnospirales</taxon>
        <taxon>Lachnospiraceae</taxon>
        <taxon>Lachnospira</taxon>
    </lineage>
</organism>
<gene>
    <name evidence="2" type="ORF">WMO37_07160</name>
</gene>
<evidence type="ECO:0000256" key="1">
    <source>
        <dbReference type="SAM" id="SignalP"/>
    </source>
</evidence>
<dbReference type="PROSITE" id="PS51257">
    <property type="entry name" value="PROKAR_LIPOPROTEIN"/>
    <property type="match status" value="1"/>
</dbReference>
<keyword evidence="3" id="KW-1185">Reference proteome</keyword>